<gene>
    <name evidence="2" type="ORF">EIB73_00650</name>
</gene>
<evidence type="ECO:0008006" key="4">
    <source>
        <dbReference type="Google" id="ProtNLM"/>
    </source>
</evidence>
<organism evidence="2 3">
    <name type="scientific">Kaistella carnis</name>
    <dbReference type="NCBI Taxonomy" id="1241979"/>
    <lineage>
        <taxon>Bacteria</taxon>
        <taxon>Pseudomonadati</taxon>
        <taxon>Bacteroidota</taxon>
        <taxon>Flavobacteriia</taxon>
        <taxon>Flavobacteriales</taxon>
        <taxon>Weeksellaceae</taxon>
        <taxon>Chryseobacterium group</taxon>
        <taxon>Kaistella</taxon>
    </lineage>
</organism>
<dbReference type="OrthoDB" id="1262786at2"/>
<keyword evidence="3" id="KW-1185">Reference proteome</keyword>
<name>A0A3G8XSZ2_9FLAO</name>
<dbReference type="AlphaFoldDB" id="A0A3G8XSZ2"/>
<feature type="signal peptide" evidence="1">
    <location>
        <begin position="1"/>
        <end position="18"/>
    </location>
</feature>
<reference evidence="3" key="1">
    <citation type="submission" date="2018-11" db="EMBL/GenBank/DDBJ databases">
        <title>Proposal to divide the Flavobacteriaceae and reorganize its genera based on Amino Acid Identity values calculated from whole genome sequences.</title>
        <authorList>
            <person name="Nicholson A.C."/>
            <person name="Gulvik C.A."/>
            <person name="Whitney A.M."/>
            <person name="Humrighouse B.W."/>
            <person name="Bell M."/>
            <person name="Holmes B."/>
            <person name="Steigerwalt A.G."/>
            <person name="Villarma A."/>
            <person name="Sheth M."/>
            <person name="Batra D."/>
            <person name="Pryor J."/>
            <person name="Bernardet J.-F."/>
            <person name="Hugo C."/>
            <person name="Kampfer P."/>
            <person name="Newman J.D."/>
            <person name="McQuiston J.R."/>
        </authorList>
    </citation>
    <scope>NUCLEOTIDE SEQUENCE [LARGE SCALE GENOMIC DNA]</scope>
    <source>
        <strain evidence="3">G0081</strain>
    </source>
</reference>
<dbReference type="KEGG" id="ccas:EIB73_00650"/>
<dbReference type="RefSeq" id="WP_125021649.1">
    <property type="nucleotide sequence ID" value="NZ_CP034159.1"/>
</dbReference>
<protein>
    <recommendedName>
        <fullName evidence="4">TonB C-terminal domain-containing protein</fullName>
    </recommendedName>
</protein>
<keyword evidence="1" id="KW-0732">Signal</keyword>
<evidence type="ECO:0000256" key="1">
    <source>
        <dbReference type="SAM" id="SignalP"/>
    </source>
</evidence>
<accession>A0A3G8XSZ2</accession>
<proteinExistence type="predicted"/>
<sequence length="148" mass="16440">MKIVLVLLLSLNFSLGFAQKTEKVSTKTVADKFESRSPQDPSVPPPPIMVFPAQFPGGNKKFVDLVKLNLSTEAKSPSSKIRKTEIILKIDAGGNVLNISTFGEDEVFNKVVKEATRKITENVKWEPAKNREGVKVIEVVRIPIHWKG</sequence>
<dbReference type="Proteomes" id="UP000270185">
    <property type="component" value="Chromosome"/>
</dbReference>
<evidence type="ECO:0000313" key="3">
    <source>
        <dbReference type="Proteomes" id="UP000270185"/>
    </source>
</evidence>
<evidence type="ECO:0000313" key="2">
    <source>
        <dbReference type="EMBL" id="AZI31771.1"/>
    </source>
</evidence>
<feature type="chain" id="PRO_5018305554" description="TonB C-terminal domain-containing protein" evidence="1">
    <location>
        <begin position="19"/>
        <end position="148"/>
    </location>
</feature>
<dbReference type="EMBL" id="CP034159">
    <property type="protein sequence ID" value="AZI31771.1"/>
    <property type="molecule type" value="Genomic_DNA"/>
</dbReference>